<keyword evidence="7" id="KW-0963">Cytoplasm</keyword>
<dbReference type="InterPro" id="IPR040635">
    <property type="entry name" value="ISPD_C"/>
</dbReference>
<sequence length="392" mass="44064">MGRDDVDFPVAVVLPAAGTGERTGLQTPKQFCTFLTRPLISFTIETFERIQWINYIVVVVAKESHDLMLHIVQQFHHTKVKVVEGGTTRHRSIFNGLQLFSKSAEGPVIPRPKVVIIHDAVRPFVEEDFLLKITLAAKEQGASGAIRPLVSTVIATTSKGFLDHSLERTKYKASEMPQGFLYDIIYQAYQRVTYKRDLAAAESIIKETLSLSACLISGVMAEAVELSSRLQKNLELHHMAVDVIPCTKKNNELLRKTRNFIQIATSSASLSKIEEMVTVFEETQHALLYPVVIVCVNLCLSNEAWDIQKNDEPVPIMDLSMKAKERNILLYCVQIIYSKGVLSDVLPNASSSPLEHYRIFLHPAAISNKGVDRDDVRSARWNTHHRMLTVEV</sequence>
<dbReference type="InterPro" id="IPR029044">
    <property type="entry name" value="Nucleotide-diphossugar_trans"/>
</dbReference>
<comment type="caution">
    <text evidence="17">The sequence shown here is derived from an EMBL/GenBank/DDBJ whole genome shotgun (WGS) entry which is preliminary data.</text>
</comment>
<evidence type="ECO:0000256" key="11">
    <source>
        <dbReference type="ARBA" id="ARBA00032606"/>
    </source>
</evidence>
<evidence type="ECO:0000256" key="13">
    <source>
        <dbReference type="ARBA" id="ARBA00048797"/>
    </source>
</evidence>
<accession>A0A8T0B782</accession>
<evidence type="ECO:0000256" key="14">
    <source>
        <dbReference type="ARBA" id="ARBA00048814"/>
    </source>
</evidence>
<protein>
    <recommendedName>
        <fullName evidence="6">D-ribitol-5-phosphate cytidylyltransferase</fullName>
        <ecNumber evidence="5">2.7.7.40</ecNumber>
    </recommendedName>
    <alternativeName>
        <fullName evidence="10">2-C-methyl-D-erythritol 4-phosphate cytidylyltransferase-like protein</fullName>
    </alternativeName>
    <alternativeName>
        <fullName evidence="11">Isoprenoid synthase domain-containing protein</fullName>
    </alternativeName>
</protein>
<evidence type="ECO:0000313" key="18">
    <source>
        <dbReference type="Proteomes" id="UP000606274"/>
    </source>
</evidence>
<name>A0A8T0B782_SILME</name>
<dbReference type="GO" id="GO:0005829">
    <property type="term" value="C:cytosol"/>
    <property type="evidence" value="ECO:0007669"/>
    <property type="project" value="UniProtKB-SubCell"/>
</dbReference>
<dbReference type="Pfam" id="PF01128">
    <property type="entry name" value="IspD"/>
    <property type="match status" value="1"/>
</dbReference>
<keyword evidence="9" id="KW-0548">Nucleotidyltransferase</keyword>
<dbReference type="Proteomes" id="UP000606274">
    <property type="component" value="Unassembled WGS sequence"/>
</dbReference>
<evidence type="ECO:0000256" key="15">
    <source>
        <dbReference type="ARBA" id="ARBA00049484"/>
    </source>
</evidence>
<dbReference type="Pfam" id="PF18706">
    <property type="entry name" value="ISPD_C"/>
    <property type="match status" value="1"/>
</dbReference>
<evidence type="ECO:0000259" key="16">
    <source>
        <dbReference type="Pfam" id="PF18706"/>
    </source>
</evidence>
<comment type="subcellular location">
    <subcellularLocation>
        <location evidence="1">Cytoplasm</location>
        <location evidence="1">Cytosol</location>
    </subcellularLocation>
</comment>
<evidence type="ECO:0000256" key="9">
    <source>
        <dbReference type="ARBA" id="ARBA00022695"/>
    </source>
</evidence>
<comment type="catalytic activity">
    <reaction evidence="14">
        <text>D-ribose 5-phosphate + CTP + H(+) = CDP-D-ribose + diphosphate</text>
        <dbReference type="Rhea" id="RHEA:53872"/>
        <dbReference type="ChEBI" id="CHEBI:15378"/>
        <dbReference type="ChEBI" id="CHEBI:33019"/>
        <dbReference type="ChEBI" id="CHEBI:37563"/>
        <dbReference type="ChEBI" id="CHEBI:78346"/>
        <dbReference type="ChEBI" id="CHEBI:137525"/>
    </reaction>
</comment>
<dbReference type="EMBL" id="JABFDY010000012">
    <property type="protein sequence ID" value="KAF7700216.1"/>
    <property type="molecule type" value="Genomic_DNA"/>
</dbReference>
<comment type="function">
    <text evidence="12">Cytidylyltransferase required for protein O-linked mannosylation. Catalyzes the formation of CDP-ribitol nucleotide sugar from D-ribitol 5-phosphate. CDP-ribitol is a substrate of FKTN during the biosynthesis of the phosphorylated O-mannosyl trisaccharide (N-acetylgalactosamine-beta-3-N-acetylglucosamine-beta-4-(phosphate-6-)mannose), a carbohydrate structure present in alpha-dystroglycan (DAG1), which is required for binding laminin G-like domain-containing extracellular proteins with high affinity. Shows activity toward other pentose phosphate sugars and mediates formation of CDP-ribulose or CDP-ribose using CTP and ribulose-5-phosphate or ribose-5-phosphate, respectively. Not involved in dolichol production.</text>
</comment>
<reference evidence="17" key="1">
    <citation type="submission" date="2020-08" db="EMBL/GenBank/DDBJ databases">
        <title>Chromosome-level assembly of Southern catfish (Silurus meridionalis) provides insights into visual adaptation to the nocturnal and benthic lifestyles.</title>
        <authorList>
            <person name="Zhang Y."/>
            <person name="Wang D."/>
            <person name="Peng Z."/>
        </authorList>
    </citation>
    <scope>NUCLEOTIDE SEQUENCE</scope>
    <source>
        <strain evidence="17">SWU-2019-XX</strain>
        <tissue evidence="17">Muscle</tissue>
    </source>
</reference>
<comment type="pathway">
    <text evidence="2">Protein modification; protein glycosylation.</text>
</comment>
<evidence type="ECO:0000313" key="17">
    <source>
        <dbReference type="EMBL" id="KAF7700216.1"/>
    </source>
</evidence>
<dbReference type="PROSITE" id="PS01295">
    <property type="entry name" value="ISPD"/>
    <property type="match status" value="1"/>
</dbReference>
<organism evidence="17 18">
    <name type="scientific">Silurus meridionalis</name>
    <name type="common">Southern catfish</name>
    <name type="synonym">Silurus soldatovi meridionalis</name>
    <dbReference type="NCBI Taxonomy" id="175797"/>
    <lineage>
        <taxon>Eukaryota</taxon>
        <taxon>Metazoa</taxon>
        <taxon>Chordata</taxon>
        <taxon>Craniata</taxon>
        <taxon>Vertebrata</taxon>
        <taxon>Euteleostomi</taxon>
        <taxon>Actinopterygii</taxon>
        <taxon>Neopterygii</taxon>
        <taxon>Teleostei</taxon>
        <taxon>Ostariophysi</taxon>
        <taxon>Siluriformes</taxon>
        <taxon>Siluridae</taxon>
        <taxon>Silurus</taxon>
    </lineage>
</organism>
<proteinExistence type="inferred from homology"/>
<evidence type="ECO:0000256" key="12">
    <source>
        <dbReference type="ARBA" id="ARBA00045509"/>
    </source>
</evidence>
<dbReference type="AlphaFoldDB" id="A0A8T0B782"/>
<evidence type="ECO:0000256" key="7">
    <source>
        <dbReference type="ARBA" id="ARBA00022490"/>
    </source>
</evidence>
<dbReference type="GO" id="GO:0008299">
    <property type="term" value="P:isoprenoid biosynthetic process"/>
    <property type="evidence" value="ECO:0007669"/>
    <property type="project" value="InterPro"/>
</dbReference>
<comment type="similarity">
    <text evidence="3">Belongs to the IspD/TarI cytidylyltransferase family. IspD subfamily.</text>
</comment>
<feature type="domain" description="D-ribitol-5-phosphate cytidylyltransferase C-terminal" evidence="16">
    <location>
        <begin position="212"/>
        <end position="339"/>
    </location>
</feature>
<dbReference type="InterPro" id="IPR018294">
    <property type="entry name" value="ISPD_synthase_CS"/>
</dbReference>
<comment type="catalytic activity">
    <reaction evidence="13">
        <text>D-ribulose 5-phosphate + CTP + H(+) = CDP-D-ribulose + diphosphate</text>
        <dbReference type="Rhea" id="RHEA:53612"/>
        <dbReference type="ChEBI" id="CHEBI:15378"/>
        <dbReference type="ChEBI" id="CHEBI:33019"/>
        <dbReference type="ChEBI" id="CHEBI:37563"/>
        <dbReference type="ChEBI" id="CHEBI:58121"/>
        <dbReference type="ChEBI" id="CHEBI:137524"/>
    </reaction>
</comment>
<gene>
    <name evidence="17" type="ORF">HF521_003174</name>
</gene>
<evidence type="ECO:0000256" key="2">
    <source>
        <dbReference type="ARBA" id="ARBA00004922"/>
    </source>
</evidence>
<evidence type="ECO:0000256" key="6">
    <source>
        <dbReference type="ARBA" id="ARBA00015848"/>
    </source>
</evidence>
<dbReference type="SUPFAM" id="SSF53448">
    <property type="entry name" value="Nucleotide-diphospho-sugar transferases"/>
    <property type="match status" value="1"/>
</dbReference>
<keyword evidence="8" id="KW-0808">Transferase</keyword>
<dbReference type="EC" id="2.7.7.40" evidence="5"/>
<evidence type="ECO:0000256" key="1">
    <source>
        <dbReference type="ARBA" id="ARBA00004514"/>
    </source>
</evidence>
<evidence type="ECO:0000256" key="5">
    <source>
        <dbReference type="ARBA" id="ARBA00012488"/>
    </source>
</evidence>
<dbReference type="GO" id="GO:0035269">
    <property type="term" value="P:protein O-linked glycosylation via mannose"/>
    <property type="evidence" value="ECO:0007669"/>
    <property type="project" value="TreeGrafter"/>
</dbReference>
<evidence type="ECO:0000256" key="4">
    <source>
        <dbReference type="ARBA" id="ARBA00011738"/>
    </source>
</evidence>
<dbReference type="GO" id="GO:0047349">
    <property type="term" value="F:D-ribitol-5-phosphate cytidylyltransferase activity"/>
    <property type="evidence" value="ECO:0007669"/>
    <property type="project" value="UniProtKB-EC"/>
</dbReference>
<evidence type="ECO:0000256" key="3">
    <source>
        <dbReference type="ARBA" id="ARBA00009789"/>
    </source>
</evidence>
<dbReference type="PANTHER" id="PTHR43015">
    <property type="entry name" value="D-RIBITOL-5-PHOSPHATE CYTIDYLYLTRANSFERASE"/>
    <property type="match status" value="1"/>
</dbReference>
<dbReference type="InterPro" id="IPR034683">
    <property type="entry name" value="IspD/TarI"/>
</dbReference>
<comment type="catalytic activity">
    <reaction evidence="15">
        <text>D-ribitol 5-phosphate + CTP + H(+) = CDP-L-ribitol + diphosphate</text>
        <dbReference type="Rhea" id="RHEA:12456"/>
        <dbReference type="ChEBI" id="CHEBI:15378"/>
        <dbReference type="ChEBI" id="CHEBI:33019"/>
        <dbReference type="ChEBI" id="CHEBI:37563"/>
        <dbReference type="ChEBI" id="CHEBI:57608"/>
        <dbReference type="ChEBI" id="CHEBI:57695"/>
        <dbReference type="EC" id="2.7.7.40"/>
    </reaction>
</comment>
<comment type="subunit">
    <text evidence="4">Homodimer.</text>
</comment>
<dbReference type="Gene3D" id="3.90.550.10">
    <property type="entry name" value="Spore Coat Polysaccharide Biosynthesis Protein SpsA, Chain A"/>
    <property type="match status" value="1"/>
</dbReference>
<dbReference type="CDD" id="cd02516">
    <property type="entry name" value="CDP-ME_synthetase"/>
    <property type="match status" value="1"/>
</dbReference>
<keyword evidence="18" id="KW-1185">Reference proteome</keyword>
<evidence type="ECO:0000256" key="8">
    <source>
        <dbReference type="ARBA" id="ARBA00022679"/>
    </source>
</evidence>
<dbReference type="PANTHER" id="PTHR43015:SF1">
    <property type="entry name" value="D-RIBITOL-5-PHOSPHATE CYTIDYLYLTRANSFERASE"/>
    <property type="match status" value="1"/>
</dbReference>
<evidence type="ECO:0000256" key="10">
    <source>
        <dbReference type="ARBA" id="ARBA00031950"/>
    </source>
</evidence>